<protein>
    <recommendedName>
        <fullName evidence="3">Ig-like domain-containing protein</fullName>
    </recommendedName>
</protein>
<evidence type="ECO:0000313" key="5">
    <source>
        <dbReference type="Proteomes" id="UP001152622"/>
    </source>
</evidence>
<dbReference type="PROSITE" id="PS50835">
    <property type="entry name" value="IG_LIKE"/>
    <property type="match status" value="1"/>
</dbReference>
<dbReference type="GO" id="GO:0009897">
    <property type="term" value="C:external side of plasma membrane"/>
    <property type="evidence" value="ECO:0007669"/>
    <property type="project" value="TreeGrafter"/>
</dbReference>
<dbReference type="InterPro" id="IPR007110">
    <property type="entry name" value="Ig-like_dom"/>
</dbReference>
<reference evidence="4" key="1">
    <citation type="journal article" date="2023" name="Science">
        <title>Genome structures resolve the early diversification of teleost fishes.</title>
        <authorList>
            <person name="Parey E."/>
            <person name="Louis A."/>
            <person name="Montfort J."/>
            <person name="Bouchez O."/>
            <person name="Roques C."/>
            <person name="Iampietro C."/>
            <person name="Lluch J."/>
            <person name="Castinel A."/>
            <person name="Donnadieu C."/>
            <person name="Desvignes T."/>
            <person name="Floi Bucao C."/>
            <person name="Jouanno E."/>
            <person name="Wen M."/>
            <person name="Mejri S."/>
            <person name="Dirks R."/>
            <person name="Jansen H."/>
            <person name="Henkel C."/>
            <person name="Chen W.J."/>
            <person name="Zahm M."/>
            <person name="Cabau C."/>
            <person name="Klopp C."/>
            <person name="Thompson A.W."/>
            <person name="Robinson-Rechavi M."/>
            <person name="Braasch I."/>
            <person name="Lecointre G."/>
            <person name="Bobe J."/>
            <person name="Postlethwait J.H."/>
            <person name="Berthelot C."/>
            <person name="Roest Crollius H."/>
            <person name="Guiguen Y."/>
        </authorList>
    </citation>
    <scope>NUCLEOTIDE SEQUENCE</scope>
    <source>
        <strain evidence="4">WJC10195</strain>
    </source>
</reference>
<dbReference type="AlphaFoldDB" id="A0A9Q1FX34"/>
<sequence length="180" mass="19567">MEGKRIAHLVCLMVMLPSAGSADAGKLDIKTEAVGDQGVKITCANAVQVVWKKDDKLFHTNATSIELEYNDDSTGEYKCIAGEETLSIYVKFRTCDNCVDLDVGTVVGIVVGECVATALIGVAVYLLASQSQGKVYHPQNKASDRQNLLQNQQNDSTYQPLSHSGGGEYSQLEPRRGRKR</sequence>
<dbReference type="InterPro" id="IPR015484">
    <property type="entry name" value="CD3_esu/gsu/dsu"/>
</dbReference>
<dbReference type="PANTHER" id="PTHR10570">
    <property type="entry name" value="T-CELL SURFACE GLYCOPROTEIN CD3 GAMMA CHAIN / DELTA CHAIN"/>
    <property type="match status" value="1"/>
</dbReference>
<dbReference type="OrthoDB" id="8941324at2759"/>
<dbReference type="Gene3D" id="2.60.40.10">
    <property type="entry name" value="Immunoglobulins"/>
    <property type="match status" value="1"/>
</dbReference>
<evidence type="ECO:0000259" key="3">
    <source>
        <dbReference type="PROSITE" id="PS50835"/>
    </source>
</evidence>
<keyword evidence="2" id="KW-0732">Signal</keyword>
<dbReference type="GO" id="GO:0004888">
    <property type="term" value="F:transmembrane signaling receptor activity"/>
    <property type="evidence" value="ECO:0007669"/>
    <property type="project" value="TreeGrafter"/>
</dbReference>
<comment type="caution">
    <text evidence="4">The sequence shown here is derived from an EMBL/GenBank/DDBJ whole genome shotgun (WGS) entry which is preliminary data.</text>
</comment>
<feature type="signal peptide" evidence="2">
    <location>
        <begin position="1"/>
        <end position="22"/>
    </location>
</feature>
<dbReference type="GO" id="GO:0042105">
    <property type="term" value="C:alpha-beta T cell receptor complex"/>
    <property type="evidence" value="ECO:0007669"/>
    <property type="project" value="TreeGrafter"/>
</dbReference>
<evidence type="ECO:0000256" key="2">
    <source>
        <dbReference type="SAM" id="SignalP"/>
    </source>
</evidence>
<feature type="domain" description="Ig-like" evidence="3">
    <location>
        <begin position="1"/>
        <end position="89"/>
    </location>
</feature>
<feature type="region of interest" description="Disordered" evidence="1">
    <location>
        <begin position="148"/>
        <end position="180"/>
    </location>
</feature>
<organism evidence="4 5">
    <name type="scientific">Synaphobranchus kaupii</name>
    <name type="common">Kaup's arrowtooth eel</name>
    <dbReference type="NCBI Taxonomy" id="118154"/>
    <lineage>
        <taxon>Eukaryota</taxon>
        <taxon>Metazoa</taxon>
        <taxon>Chordata</taxon>
        <taxon>Craniata</taxon>
        <taxon>Vertebrata</taxon>
        <taxon>Euteleostomi</taxon>
        <taxon>Actinopterygii</taxon>
        <taxon>Neopterygii</taxon>
        <taxon>Teleostei</taxon>
        <taxon>Anguilliformes</taxon>
        <taxon>Synaphobranchidae</taxon>
        <taxon>Synaphobranchus</taxon>
    </lineage>
</organism>
<evidence type="ECO:0000313" key="4">
    <source>
        <dbReference type="EMBL" id="KAJ8369037.1"/>
    </source>
</evidence>
<dbReference type="Pfam" id="PF16681">
    <property type="entry name" value="Ig_5"/>
    <property type="match status" value="1"/>
</dbReference>
<dbReference type="PANTHER" id="PTHR10570:SF8">
    <property type="entry name" value="T-CELL SURFACE GLYCOPROTEIN CD3 GAMMA CHAIN"/>
    <property type="match status" value="1"/>
</dbReference>
<dbReference type="InterPro" id="IPR013783">
    <property type="entry name" value="Ig-like_fold"/>
</dbReference>
<proteinExistence type="predicted"/>
<gene>
    <name evidence="4" type="ORF">SKAU_G00090650</name>
</gene>
<dbReference type="Proteomes" id="UP001152622">
    <property type="component" value="Chromosome 3"/>
</dbReference>
<evidence type="ECO:0000256" key="1">
    <source>
        <dbReference type="SAM" id="MobiDB-lite"/>
    </source>
</evidence>
<dbReference type="EMBL" id="JAINUF010000003">
    <property type="protein sequence ID" value="KAJ8369037.1"/>
    <property type="molecule type" value="Genomic_DNA"/>
</dbReference>
<name>A0A9Q1FX34_SYNKA</name>
<dbReference type="GO" id="GO:0045059">
    <property type="term" value="P:positive thymic T cell selection"/>
    <property type="evidence" value="ECO:0007669"/>
    <property type="project" value="TreeGrafter"/>
</dbReference>
<accession>A0A9Q1FX34</accession>
<feature type="chain" id="PRO_5040297698" description="Ig-like domain-containing protein" evidence="2">
    <location>
        <begin position="23"/>
        <end position="180"/>
    </location>
</feature>
<dbReference type="GO" id="GO:0007166">
    <property type="term" value="P:cell surface receptor signaling pathway"/>
    <property type="evidence" value="ECO:0007669"/>
    <property type="project" value="TreeGrafter"/>
</dbReference>
<keyword evidence="5" id="KW-1185">Reference proteome</keyword>